<reference evidence="2" key="1">
    <citation type="journal article" date="2022" name="Mol. Ecol. Resour.">
        <title>The genomes of chicory, endive, great burdock and yacon provide insights into Asteraceae palaeo-polyploidization history and plant inulin production.</title>
        <authorList>
            <person name="Fan W."/>
            <person name="Wang S."/>
            <person name="Wang H."/>
            <person name="Wang A."/>
            <person name="Jiang F."/>
            <person name="Liu H."/>
            <person name="Zhao H."/>
            <person name="Xu D."/>
            <person name="Zhang Y."/>
        </authorList>
    </citation>
    <scope>NUCLEOTIDE SEQUENCE [LARGE SCALE GENOMIC DNA]</scope>
    <source>
        <strain evidence="2">cv. Yunnan</strain>
    </source>
</reference>
<dbReference type="EMBL" id="CM042033">
    <property type="protein sequence ID" value="KAI3773504.1"/>
    <property type="molecule type" value="Genomic_DNA"/>
</dbReference>
<name>A0ACB9FQI3_9ASTR</name>
<sequence>MRAYFYWVIGEQGSFDWFKGVLNEAAEMDKKGVIEMHNYCTSVYEEGDDRSAIVTALQRLNHAKNGVDVVSGTRVMSHFGKPDWQNVYKQIAVNHTGIRMPCHSWGPSSTLPHPSEEVFDHNLNGIEDFECTQMDRQTLGASEESSVPNKKRGEKRKDKETINSKIIEVGDNINELEKMLIEKHKLSNDMDARMDKLETLGWEELDAKYQTALLLFGESADIRKVWL</sequence>
<keyword evidence="2" id="KW-1185">Reference proteome</keyword>
<proteinExistence type="predicted"/>
<evidence type="ECO:0000313" key="1">
    <source>
        <dbReference type="EMBL" id="KAI3773504.1"/>
    </source>
</evidence>
<reference evidence="1 2" key="2">
    <citation type="journal article" date="2022" name="Mol. Ecol. Resour.">
        <title>The genomes of chicory, endive, great burdock and yacon provide insights into Asteraceae paleo-polyploidization history and plant inulin production.</title>
        <authorList>
            <person name="Fan W."/>
            <person name="Wang S."/>
            <person name="Wang H."/>
            <person name="Wang A."/>
            <person name="Jiang F."/>
            <person name="Liu H."/>
            <person name="Zhao H."/>
            <person name="Xu D."/>
            <person name="Zhang Y."/>
        </authorList>
    </citation>
    <scope>NUCLEOTIDE SEQUENCE [LARGE SCALE GENOMIC DNA]</scope>
    <source>
        <strain evidence="2">cv. Yunnan</strain>
        <tissue evidence="1">Leaves</tissue>
    </source>
</reference>
<comment type="caution">
    <text evidence="1">The sequence shown here is derived from an EMBL/GenBank/DDBJ whole genome shotgun (WGS) entry which is preliminary data.</text>
</comment>
<accession>A0ACB9FQI3</accession>
<protein>
    <submittedName>
        <fullName evidence="1">Uncharacterized protein</fullName>
    </submittedName>
</protein>
<gene>
    <name evidence="1" type="ORF">L1987_48034</name>
</gene>
<organism evidence="1 2">
    <name type="scientific">Smallanthus sonchifolius</name>
    <dbReference type="NCBI Taxonomy" id="185202"/>
    <lineage>
        <taxon>Eukaryota</taxon>
        <taxon>Viridiplantae</taxon>
        <taxon>Streptophyta</taxon>
        <taxon>Embryophyta</taxon>
        <taxon>Tracheophyta</taxon>
        <taxon>Spermatophyta</taxon>
        <taxon>Magnoliopsida</taxon>
        <taxon>eudicotyledons</taxon>
        <taxon>Gunneridae</taxon>
        <taxon>Pentapetalae</taxon>
        <taxon>asterids</taxon>
        <taxon>campanulids</taxon>
        <taxon>Asterales</taxon>
        <taxon>Asteraceae</taxon>
        <taxon>Asteroideae</taxon>
        <taxon>Heliantheae alliance</taxon>
        <taxon>Millerieae</taxon>
        <taxon>Smallanthus</taxon>
    </lineage>
</organism>
<evidence type="ECO:0000313" key="2">
    <source>
        <dbReference type="Proteomes" id="UP001056120"/>
    </source>
</evidence>
<dbReference type="Proteomes" id="UP001056120">
    <property type="component" value="Linkage Group LG16"/>
</dbReference>